<feature type="binding site" evidence="17">
    <location>
        <position position="218"/>
    </location>
    <ligand>
        <name>FAD</name>
        <dbReference type="ChEBI" id="CHEBI:57692"/>
    </ligand>
</feature>
<keyword evidence="15" id="KW-0676">Redox-active center</keyword>
<evidence type="ECO:0000256" key="19">
    <source>
        <dbReference type="SAM" id="MobiDB-lite"/>
    </source>
</evidence>
<evidence type="ECO:0000256" key="9">
    <source>
        <dbReference type="ARBA" id="ARBA00022827"/>
    </source>
</evidence>
<feature type="active site" description="Nucleophile" evidence="16">
    <location>
        <position position="409"/>
    </location>
</feature>
<evidence type="ECO:0000256" key="11">
    <source>
        <dbReference type="ARBA" id="ARBA00023002"/>
    </source>
</evidence>
<evidence type="ECO:0000256" key="18">
    <source>
        <dbReference type="PIRSR" id="PIRSR017205-3"/>
    </source>
</evidence>
<keyword evidence="10" id="KW-0249">Electron transport</keyword>
<feature type="disulfide bond" description="Redox-active" evidence="18">
    <location>
        <begin position="113"/>
        <end position="118"/>
    </location>
</feature>
<dbReference type="GO" id="GO:0016972">
    <property type="term" value="F:thiol oxidase activity"/>
    <property type="evidence" value="ECO:0007669"/>
    <property type="project" value="InterPro"/>
</dbReference>
<keyword evidence="12" id="KW-0472">Membrane</keyword>
<keyword evidence="7" id="KW-0732">Signal</keyword>
<gene>
    <name evidence="20" type="ORF">HOLleu_09048</name>
</gene>
<evidence type="ECO:0000256" key="6">
    <source>
        <dbReference type="ARBA" id="ARBA00022630"/>
    </source>
</evidence>
<accession>A0A9Q1HID0</accession>
<keyword evidence="9 17" id="KW-0274">FAD</keyword>
<evidence type="ECO:0000313" key="20">
    <source>
        <dbReference type="EMBL" id="KAJ8045928.1"/>
    </source>
</evidence>
<evidence type="ECO:0000256" key="12">
    <source>
        <dbReference type="ARBA" id="ARBA00023136"/>
    </source>
</evidence>
<dbReference type="GO" id="GO:0005789">
    <property type="term" value="C:endoplasmic reticulum membrane"/>
    <property type="evidence" value="ECO:0007669"/>
    <property type="project" value="UniProtKB-SubCell"/>
</dbReference>
<name>A0A9Q1HID0_HOLLE</name>
<feature type="binding site" evidence="17">
    <location>
        <position position="307"/>
    </location>
    <ligand>
        <name>FAD</name>
        <dbReference type="ChEBI" id="CHEBI:57692"/>
    </ligand>
</feature>
<comment type="cofactor">
    <cofactor evidence="1 17">
        <name>FAD</name>
        <dbReference type="ChEBI" id="CHEBI:57692"/>
    </cofactor>
</comment>
<dbReference type="PANTHER" id="PTHR12613:SF0">
    <property type="entry name" value="ERO1-LIKE PROTEIN"/>
    <property type="match status" value="1"/>
</dbReference>
<feature type="binding site" evidence="17">
    <location>
        <position position="229"/>
    </location>
    <ligand>
        <name>FAD</name>
        <dbReference type="ChEBI" id="CHEBI:57692"/>
    </ligand>
</feature>
<comment type="similarity">
    <text evidence="3">Belongs to the EROs family.</text>
</comment>
<evidence type="ECO:0000256" key="7">
    <source>
        <dbReference type="ARBA" id="ARBA00022729"/>
    </source>
</evidence>
<evidence type="ECO:0000256" key="16">
    <source>
        <dbReference type="PIRSR" id="PIRSR017205-1"/>
    </source>
</evidence>
<dbReference type="OrthoDB" id="269384at2759"/>
<dbReference type="GO" id="GO:0015035">
    <property type="term" value="F:protein-disulfide reductase activity"/>
    <property type="evidence" value="ECO:0007669"/>
    <property type="project" value="InterPro"/>
</dbReference>
<organism evidence="20 21">
    <name type="scientific">Holothuria leucospilota</name>
    <name type="common">Black long sea cucumber</name>
    <name type="synonym">Mertensiothuria leucospilota</name>
    <dbReference type="NCBI Taxonomy" id="206669"/>
    <lineage>
        <taxon>Eukaryota</taxon>
        <taxon>Metazoa</taxon>
        <taxon>Echinodermata</taxon>
        <taxon>Eleutherozoa</taxon>
        <taxon>Echinozoa</taxon>
        <taxon>Holothuroidea</taxon>
        <taxon>Aspidochirotacea</taxon>
        <taxon>Aspidochirotida</taxon>
        <taxon>Holothuriidae</taxon>
        <taxon>Holothuria</taxon>
    </lineage>
</organism>
<dbReference type="EMBL" id="JAIZAY010000003">
    <property type="protein sequence ID" value="KAJ8045928.1"/>
    <property type="molecule type" value="Genomic_DNA"/>
</dbReference>
<evidence type="ECO:0000256" key="17">
    <source>
        <dbReference type="PIRSR" id="PIRSR017205-2"/>
    </source>
</evidence>
<evidence type="ECO:0000313" key="21">
    <source>
        <dbReference type="Proteomes" id="UP001152320"/>
    </source>
</evidence>
<keyword evidence="5" id="KW-0813">Transport</keyword>
<comment type="subunit">
    <text evidence="4">May function both as a monomer and a homodimer.</text>
</comment>
<keyword evidence="13 18" id="KW-1015">Disulfide bond</keyword>
<dbReference type="GO" id="GO:0071949">
    <property type="term" value="F:FAD binding"/>
    <property type="evidence" value="ECO:0007669"/>
    <property type="project" value="InterPro"/>
</dbReference>
<keyword evidence="8" id="KW-0256">Endoplasmic reticulum</keyword>
<dbReference type="InterPro" id="IPR037192">
    <property type="entry name" value="ERO1-like_sf"/>
</dbReference>
<dbReference type="Pfam" id="PF04137">
    <property type="entry name" value="ERO1"/>
    <property type="match status" value="1"/>
</dbReference>
<evidence type="ECO:0000256" key="3">
    <source>
        <dbReference type="ARBA" id="ARBA00008277"/>
    </source>
</evidence>
<dbReference type="PIRSF" id="PIRSF017205">
    <property type="entry name" value="ERO1"/>
    <property type="match status" value="1"/>
</dbReference>
<evidence type="ECO:0000256" key="5">
    <source>
        <dbReference type="ARBA" id="ARBA00022448"/>
    </source>
</evidence>
<dbReference type="GO" id="GO:0034975">
    <property type="term" value="P:protein folding in endoplasmic reticulum"/>
    <property type="evidence" value="ECO:0007669"/>
    <property type="project" value="InterPro"/>
</dbReference>
<keyword evidence="21" id="KW-1185">Reference proteome</keyword>
<comment type="caution">
    <text evidence="20">The sequence shown here is derived from an EMBL/GenBank/DDBJ whole genome shotgun (WGS) entry which is preliminary data.</text>
</comment>
<proteinExistence type="inferred from homology"/>
<sequence length="485" mass="54828">MFIRDNLNEMHKFVTIVLGLSAVLAALVPAVSLEQDSQPQRKNNSNSRSSSHPCFCELTGTVDDCTCKVESVSSFNDLHINPRLTSLLERDYFKFYRVNLKKPCPFWADDGSCAFESCSVCPCSEEDIPCGLKEEDKEPSAKYSAKENSKSEEKDCDDRSNEEIRLSALDTTISKKDKEAFETWQEHDDAQMDFCEPQDEDSVDMEYVDLTINPERYTGYKGKSPRRIWNSVYKENCFAPDPEITGYESLASQSFVKGLCLEKRVFYRLISGLHSSINIHLCARYLLNEGKLGKEIWGPNVEEFTRRFHPDSTGGEGPIRLKNLFFTYLIVLRAIDKAAPSLANEKFYSGMPEEDADVRAAVMSLLKSIRKFPSHFNESVMFQGDAQQLMEEFRTHFRNISKIMDCVGCDKCKLWGKLQVQGLGTALKILFTPENKPLKLKRQEIVSLFNGFGRLSSSVKALGEFEALIEAEGKGEKAAGANGYF</sequence>
<reference evidence="20" key="1">
    <citation type="submission" date="2021-10" db="EMBL/GenBank/DDBJ databases">
        <title>Tropical sea cucumber genome reveals ecological adaptation and Cuvierian tubules defense mechanism.</title>
        <authorList>
            <person name="Chen T."/>
        </authorList>
    </citation>
    <scope>NUCLEOTIDE SEQUENCE</scope>
    <source>
        <strain evidence="20">Nanhai2018</strain>
        <tissue evidence="20">Muscle</tissue>
    </source>
</reference>
<evidence type="ECO:0000256" key="14">
    <source>
        <dbReference type="ARBA" id="ARBA00023180"/>
    </source>
</evidence>
<dbReference type="Proteomes" id="UP001152320">
    <property type="component" value="Chromosome 3"/>
</dbReference>
<feature type="binding site" evidence="17">
    <location>
        <position position="271"/>
    </location>
    <ligand>
        <name>FAD</name>
        <dbReference type="ChEBI" id="CHEBI:57692"/>
    </ligand>
</feature>
<keyword evidence="6" id="KW-0285">Flavoprotein</keyword>
<evidence type="ECO:0000256" key="1">
    <source>
        <dbReference type="ARBA" id="ARBA00001974"/>
    </source>
</evidence>
<feature type="disulfide bond" evidence="18">
    <location>
        <begin position="156"/>
        <end position="195"/>
    </location>
</feature>
<feature type="region of interest" description="Disordered" evidence="19">
    <location>
        <begin position="139"/>
        <end position="160"/>
    </location>
</feature>
<feature type="binding site" evidence="17">
    <location>
        <position position="216"/>
    </location>
    <ligand>
        <name>FAD</name>
        <dbReference type="ChEBI" id="CHEBI:57692"/>
    </ligand>
</feature>
<dbReference type="AlphaFoldDB" id="A0A9Q1HID0"/>
<dbReference type="PANTHER" id="PTHR12613">
    <property type="entry name" value="ERO1-RELATED"/>
    <property type="match status" value="1"/>
</dbReference>
<evidence type="ECO:0000256" key="13">
    <source>
        <dbReference type="ARBA" id="ARBA00023157"/>
    </source>
</evidence>
<feature type="active site" evidence="16">
    <location>
        <position position="412"/>
    </location>
</feature>
<feature type="binding site" evidence="17">
    <location>
        <position position="274"/>
    </location>
    <ligand>
        <name>FAD</name>
        <dbReference type="ChEBI" id="CHEBI:57692"/>
    </ligand>
</feature>
<evidence type="ECO:0000256" key="2">
    <source>
        <dbReference type="ARBA" id="ARBA00004367"/>
    </source>
</evidence>
<evidence type="ECO:0000256" key="4">
    <source>
        <dbReference type="ARBA" id="ARBA00011802"/>
    </source>
</evidence>
<keyword evidence="14" id="KW-0325">Glycoprotein</keyword>
<protein>
    <submittedName>
        <fullName evidence="20">ERO1-like protein beta</fullName>
    </submittedName>
</protein>
<feature type="disulfide bond" description="Redox-active" evidence="18">
    <location>
        <begin position="409"/>
        <end position="412"/>
    </location>
</feature>
<dbReference type="SUPFAM" id="SSF110019">
    <property type="entry name" value="ERO1-like"/>
    <property type="match status" value="1"/>
</dbReference>
<evidence type="ECO:0000256" key="15">
    <source>
        <dbReference type="ARBA" id="ARBA00023284"/>
    </source>
</evidence>
<keyword evidence="11" id="KW-0560">Oxidoreductase</keyword>
<evidence type="ECO:0000256" key="8">
    <source>
        <dbReference type="ARBA" id="ARBA00022824"/>
    </source>
</evidence>
<evidence type="ECO:0000256" key="10">
    <source>
        <dbReference type="ARBA" id="ARBA00022982"/>
    </source>
</evidence>
<comment type="subcellular location">
    <subcellularLocation>
        <location evidence="2">Endoplasmic reticulum membrane</location>
        <topology evidence="2">Peripheral membrane protein</topology>
        <orientation evidence="2">Lumenal side</orientation>
    </subcellularLocation>
</comment>
<dbReference type="InterPro" id="IPR007266">
    <property type="entry name" value="Ero1"/>
</dbReference>